<reference evidence="3" key="1">
    <citation type="submission" date="2023-03" db="EMBL/GenBank/DDBJ databases">
        <title>Massive genome expansion in bonnet fungi (Mycena s.s.) driven by repeated elements and novel gene families across ecological guilds.</title>
        <authorList>
            <consortium name="Lawrence Berkeley National Laboratory"/>
            <person name="Harder C.B."/>
            <person name="Miyauchi S."/>
            <person name="Viragh M."/>
            <person name="Kuo A."/>
            <person name="Thoen E."/>
            <person name="Andreopoulos B."/>
            <person name="Lu D."/>
            <person name="Skrede I."/>
            <person name="Drula E."/>
            <person name="Henrissat B."/>
            <person name="Morin E."/>
            <person name="Kohler A."/>
            <person name="Barry K."/>
            <person name="LaButti K."/>
            <person name="Morin E."/>
            <person name="Salamov A."/>
            <person name="Lipzen A."/>
            <person name="Mereny Z."/>
            <person name="Hegedus B."/>
            <person name="Baldrian P."/>
            <person name="Stursova M."/>
            <person name="Weitz H."/>
            <person name="Taylor A."/>
            <person name="Grigoriev I.V."/>
            <person name="Nagy L.G."/>
            <person name="Martin F."/>
            <person name="Kauserud H."/>
        </authorList>
    </citation>
    <scope>NUCLEOTIDE SEQUENCE</scope>
    <source>
        <strain evidence="3">CBHHK002</strain>
    </source>
</reference>
<evidence type="ECO:0000256" key="1">
    <source>
        <dbReference type="SAM" id="MobiDB-lite"/>
    </source>
</evidence>
<organism evidence="3 4">
    <name type="scientific">Mycena albidolilacea</name>
    <dbReference type="NCBI Taxonomy" id="1033008"/>
    <lineage>
        <taxon>Eukaryota</taxon>
        <taxon>Fungi</taxon>
        <taxon>Dikarya</taxon>
        <taxon>Basidiomycota</taxon>
        <taxon>Agaricomycotina</taxon>
        <taxon>Agaricomycetes</taxon>
        <taxon>Agaricomycetidae</taxon>
        <taxon>Agaricales</taxon>
        <taxon>Marasmiineae</taxon>
        <taxon>Mycenaceae</taxon>
        <taxon>Mycena</taxon>
    </lineage>
</organism>
<dbReference type="EMBL" id="JARIHO010000096">
    <property type="protein sequence ID" value="KAJ7305495.1"/>
    <property type="molecule type" value="Genomic_DNA"/>
</dbReference>
<dbReference type="AlphaFoldDB" id="A0AAD6Z2R6"/>
<keyword evidence="2" id="KW-0472">Membrane</keyword>
<feature type="region of interest" description="Disordered" evidence="1">
    <location>
        <begin position="109"/>
        <end position="161"/>
    </location>
</feature>
<gene>
    <name evidence="3" type="ORF">DFH08DRAFT_824995</name>
</gene>
<evidence type="ECO:0000313" key="3">
    <source>
        <dbReference type="EMBL" id="KAJ7305495.1"/>
    </source>
</evidence>
<keyword evidence="4" id="KW-1185">Reference proteome</keyword>
<dbReference type="Proteomes" id="UP001218218">
    <property type="component" value="Unassembled WGS sequence"/>
</dbReference>
<name>A0AAD6Z2R6_9AGAR</name>
<proteinExistence type="predicted"/>
<comment type="caution">
    <text evidence="3">The sequence shown here is derived from an EMBL/GenBank/DDBJ whole genome shotgun (WGS) entry which is preliminary data.</text>
</comment>
<accession>A0AAD6Z2R6</accession>
<feature type="transmembrane region" description="Helical" evidence="2">
    <location>
        <begin position="24"/>
        <end position="44"/>
    </location>
</feature>
<evidence type="ECO:0000256" key="2">
    <source>
        <dbReference type="SAM" id="Phobius"/>
    </source>
</evidence>
<keyword evidence="2" id="KW-0812">Transmembrane</keyword>
<protein>
    <submittedName>
        <fullName evidence="3">Uncharacterized protein</fullName>
    </submittedName>
</protein>
<sequence>MAPTNIMIAGGTTGQGVGEWVGNLLWWGGLFAGMAALCVILVWATQEERVALPSGGYRRVPRLLDPRLSAVGRKGEGVLAPQEGGTGPGEKALREWGNRIETWEYQFTPTGELAQPRRSRNRPAPTPGTPGPLGRIVDDEAGCTPPYEERPGSNPRTRTTNTVPICRGATVTVTESPLRCLGHGNGGAGCLKKS</sequence>
<keyword evidence="2" id="KW-1133">Transmembrane helix</keyword>
<evidence type="ECO:0000313" key="4">
    <source>
        <dbReference type="Proteomes" id="UP001218218"/>
    </source>
</evidence>